<feature type="transmembrane region" description="Helical" evidence="6">
    <location>
        <begin position="369"/>
        <end position="389"/>
    </location>
</feature>
<keyword evidence="2 6" id="KW-0812">Transmembrane</keyword>
<dbReference type="OMA" id="RESMHQF"/>
<dbReference type="InParanoid" id="B7G5W7"/>
<dbReference type="GO" id="GO:0016020">
    <property type="term" value="C:membrane"/>
    <property type="evidence" value="ECO:0007669"/>
    <property type="project" value="UniProtKB-SubCell"/>
</dbReference>
<comment type="subcellular location">
    <subcellularLocation>
        <location evidence="1">Membrane</location>
        <topology evidence="1">Multi-pass membrane protein</topology>
    </subcellularLocation>
</comment>
<reference evidence="8" key="2">
    <citation type="submission" date="2008-08" db="EMBL/GenBank/DDBJ databases">
        <authorList>
            <consortium name="Diatom Consortium"/>
            <person name="Grigoriev I."/>
            <person name="Grimwood J."/>
            <person name="Kuo A."/>
            <person name="Otillar R.P."/>
            <person name="Salamov A."/>
            <person name="Detter J.C."/>
            <person name="Lindquist E."/>
            <person name="Shapiro H."/>
            <person name="Lucas S."/>
            <person name="Glavina del Rio T."/>
            <person name="Pitluck S."/>
            <person name="Rokhsar D."/>
            <person name="Bowler C."/>
        </authorList>
    </citation>
    <scope>GENOME REANNOTATION</scope>
    <source>
        <strain evidence="8">CCAP 1055/1</strain>
    </source>
</reference>
<dbReference type="OrthoDB" id="262547at2759"/>
<evidence type="ECO:0000313" key="7">
    <source>
        <dbReference type="EMBL" id="EEC45904.1"/>
    </source>
</evidence>
<dbReference type="GeneID" id="7203426"/>
<feature type="transmembrane region" description="Helical" evidence="6">
    <location>
        <begin position="85"/>
        <end position="111"/>
    </location>
</feature>
<dbReference type="AlphaFoldDB" id="B7G5W7"/>
<feature type="transmembrane region" description="Helical" evidence="6">
    <location>
        <begin position="12"/>
        <end position="40"/>
    </location>
</feature>
<dbReference type="RefSeq" id="XP_002182617.1">
    <property type="nucleotide sequence ID" value="XM_002182581.1"/>
</dbReference>
<keyword evidence="8" id="KW-1185">Reference proteome</keyword>
<feature type="transmembrane region" description="Helical" evidence="6">
    <location>
        <begin position="47"/>
        <end position="65"/>
    </location>
</feature>
<feature type="region of interest" description="Disordered" evidence="5">
    <location>
        <begin position="191"/>
        <end position="235"/>
    </location>
</feature>
<dbReference type="InterPro" id="IPR003689">
    <property type="entry name" value="ZIP"/>
</dbReference>
<evidence type="ECO:0000256" key="6">
    <source>
        <dbReference type="SAM" id="Phobius"/>
    </source>
</evidence>
<keyword evidence="4 6" id="KW-0472">Membrane</keyword>
<feature type="transmembrane region" description="Helical" evidence="6">
    <location>
        <begin position="275"/>
        <end position="299"/>
    </location>
</feature>
<dbReference type="eggNOG" id="KOG2474">
    <property type="taxonomic scope" value="Eukaryota"/>
</dbReference>
<dbReference type="EMBL" id="CM000618">
    <property type="protein sequence ID" value="EEC45904.1"/>
    <property type="molecule type" value="Genomic_DNA"/>
</dbReference>
<dbReference type="PANTHER" id="PTHR11040:SF205">
    <property type="entry name" value="ZINC TRANSPORTER ZUPT"/>
    <property type="match status" value="1"/>
</dbReference>
<reference evidence="7 8" key="1">
    <citation type="journal article" date="2008" name="Nature">
        <title>The Phaeodactylum genome reveals the evolutionary history of diatom genomes.</title>
        <authorList>
            <person name="Bowler C."/>
            <person name="Allen A.E."/>
            <person name="Badger J.H."/>
            <person name="Grimwood J."/>
            <person name="Jabbari K."/>
            <person name="Kuo A."/>
            <person name="Maheswari U."/>
            <person name="Martens C."/>
            <person name="Maumus F."/>
            <person name="Otillar R.P."/>
            <person name="Rayko E."/>
            <person name="Salamov A."/>
            <person name="Vandepoele K."/>
            <person name="Beszteri B."/>
            <person name="Gruber A."/>
            <person name="Heijde M."/>
            <person name="Katinka M."/>
            <person name="Mock T."/>
            <person name="Valentin K."/>
            <person name="Verret F."/>
            <person name="Berges J.A."/>
            <person name="Brownlee C."/>
            <person name="Cadoret J.P."/>
            <person name="Chiovitti A."/>
            <person name="Choi C.J."/>
            <person name="Coesel S."/>
            <person name="De Martino A."/>
            <person name="Detter J.C."/>
            <person name="Durkin C."/>
            <person name="Falciatore A."/>
            <person name="Fournet J."/>
            <person name="Haruta M."/>
            <person name="Huysman M.J."/>
            <person name="Jenkins B.D."/>
            <person name="Jiroutova K."/>
            <person name="Jorgensen R.E."/>
            <person name="Joubert Y."/>
            <person name="Kaplan A."/>
            <person name="Kroger N."/>
            <person name="Kroth P.G."/>
            <person name="La Roche J."/>
            <person name="Lindquist E."/>
            <person name="Lommer M."/>
            <person name="Martin-Jezequel V."/>
            <person name="Lopez P.J."/>
            <person name="Lucas S."/>
            <person name="Mangogna M."/>
            <person name="McGinnis K."/>
            <person name="Medlin L.K."/>
            <person name="Montsant A."/>
            <person name="Oudot-Le Secq M.P."/>
            <person name="Napoli C."/>
            <person name="Obornik M."/>
            <person name="Parker M.S."/>
            <person name="Petit J.L."/>
            <person name="Porcel B.M."/>
            <person name="Poulsen N."/>
            <person name="Robison M."/>
            <person name="Rychlewski L."/>
            <person name="Rynearson T.A."/>
            <person name="Schmutz J."/>
            <person name="Shapiro H."/>
            <person name="Siaut M."/>
            <person name="Stanley M."/>
            <person name="Sussman M.R."/>
            <person name="Taylor A.R."/>
            <person name="Vardi A."/>
            <person name="von Dassow P."/>
            <person name="Vyverman W."/>
            <person name="Willis A."/>
            <person name="Wyrwicz L.S."/>
            <person name="Rokhsar D.S."/>
            <person name="Weissenbach J."/>
            <person name="Armbrust E.V."/>
            <person name="Green B.R."/>
            <person name="Van de Peer Y."/>
            <person name="Grigoriev I.V."/>
        </authorList>
    </citation>
    <scope>NUCLEOTIDE SEQUENCE [LARGE SCALE GENOMIC DNA]</scope>
    <source>
        <strain evidence="7 8">CCAP 1055/1</strain>
    </source>
</reference>
<name>B7G5W7_PHATC</name>
<dbReference type="PaxDb" id="2850-Phatr38445"/>
<gene>
    <name evidence="7" type="ORF">PHATRDRAFT_38445</name>
</gene>
<evidence type="ECO:0000256" key="5">
    <source>
        <dbReference type="SAM" id="MobiDB-lite"/>
    </source>
</evidence>
<proteinExistence type="predicted"/>
<dbReference type="HOGENOM" id="CLU_015114_3_0_1"/>
<evidence type="ECO:0008006" key="9">
    <source>
        <dbReference type="Google" id="ProtNLM"/>
    </source>
</evidence>
<evidence type="ECO:0000256" key="4">
    <source>
        <dbReference type="ARBA" id="ARBA00023136"/>
    </source>
</evidence>
<dbReference type="Pfam" id="PF02535">
    <property type="entry name" value="Zip"/>
    <property type="match status" value="1"/>
</dbReference>
<evidence type="ECO:0000313" key="8">
    <source>
        <dbReference type="Proteomes" id="UP000000759"/>
    </source>
</evidence>
<dbReference type="Proteomes" id="UP000000759">
    <property type="component" value="Chromosome 16"/>
</dbReference>
<accession>B7G5W7</accession>
<feature type="transmembrane region" description="Helical" evidence="6">
    <location>
        <begin position="306"/>
        <end position="329"/>
    </location>
</feature>
<dbReference type="GO" id="GO:0005385">
    <property type="term" value="F:zinc ion transmembrane transporter activity"/>
    <property type="evidence" value="ECO:0007669"/>
    <property type="project" value="TreeGrafter"/>
</dbReference>
<dbReference type="PANTHER" id="PTHR11040">
    <property type="entry name" value="ZINC/IRON TRANSPORTER"/>
    <property type="match status" value="1"/>
</dbReference>
<protein>
    <recommendedName>
        <fullName evidence="9">Zinc transporter</fullName>
    </recommendedName>
</protein>
<feature type="compositionally biased region" description="Basic and acidic residues" evidence="5">
    <location>
        <begin position="218"/>
        <end position="235"/>
    </location>
</feature>
<evidence type="ECO:0000256" key="1">
    <source>
        <dbReference type="ARBA" id="ARBA00004141"/>
    </source>
</evidence>
<feature type="transmembrane region" description="Helical" evidence="6">
    <location>
        <begin position="335"/>
        <end position="357"/>
    </location>
</feature>
<feature type="compositionally biased region" description="Basic and acidic residues" evidence="5">
    <location>
        <begin position="191"/>
        <end position="202"/>
    </location>
</feature>
<keyword evidence="3 6" id="KW-1133">Transmembrane helix</keyword>
<dbReference type="KEGG" id="pti:PHATRDRAFT_38445"/>
<evidence type="ECO:0000256" key="2">
    <source>
        <dbReference type="ARBA" id="ARBA00022692"/>
    </source>
</evidence>
<sequence>MDPSSTNDDGDNVAVAFGLVIGAGAATGLGAAVVFVPALVRLASRKTLAAALGLSAGVMTYVSFVEILGKARTAFVDAGYEEDRAYIYATLCFFGGVVLMVALNYMVTWLLGGHHHHHHHHDFPKDHITHAAKTQEITNVDDPSAPHPADDNAPLACPCCSDDPAGDWQAVQDMASEIEAVEKDHKVWDGIHEPDSRARPDSADSSPHATPFSATTHHASDYGDDSSHDALAEPTDESKKLLRMSLNTALAIGIHNFPEGLATFVAALGDPKVGAVLAVAIAIHNIPEGLCVAMPVYYATGNRWKAFGWAMLSGMSEPVAALLGWAVLASSFSDTLYGLLFGMVAGMMVVISTRELLPTAHRYDPEDCVVTYAFISGMCIMALSLVLFLL</sequence>
<evidence type="ECO:0000256" key="3">
    <source>
        <dbReference type="ARBA" id="ARBA00022989"/>
    </source>
</evidence>
<organism evidence="7 8">
    <name type="scientific">Phaeodactylum tricornutum (strain CCAP 1055/1)</name>
    <dbReference type="NCBI Taxonomy" id="556484"/>
    <lineage>
        <taxon>Eukaryota</taxon>
        <taxon>Sar</taxon>
        <taxon>Stramenopiles</taxon>
        <taxon>Ochrophyta</taxon>
        <taxon>Bacillariophyta</taxon>
        <taxon>Bacillariophyceae</taxon>
        <taxon>Bacillariophycidae</taxon>
        <taxon>Naviculales</taxon>
        <taxon>Phaeodactylaceae</taxon>
        <taxon>Phaeodactylum</taxon>
    </lineage>
</organism>